<dbReference type="Pfam" id="PF04883">
    <property type="entry name" value="HK97-gp10_like"/>
    <property type="match status" value="1"/>
</dbReference>
<proteinExistence type="predicted"/>
<protein>
    <recommendedName>
        <fullName evidence="3">Phage protein, HK97 gp10 family</fullName>
    </recommendedName>
</protein>
<evidence type="ECO:0000313" key="2">
    <source>
        <dbReference type="Proteomes" id="UP000216852"/>
    </source>
</evidence>
<reference evidence="1 2" key="1">
    <citation type="submission" date="2017-07" db="EMBL/GenBank/DDBJ databases">
        <title>Isolation and whole genome analysis of endospore-forming bacteria from heroin.</title>
        <authorList>
            <person name="Kalinowski J."/>
            <person name="Ahrens B."/>
            <person name="Al-Dilaimi A."/>
            <person name="Winkler A."/>
            <person name="Wibberg D."/>
            <person name="Schleenbecker U."/>
            <person name="Ruckert C."/>
            <person name="Wolfel R."/>
            <person name="Grass G."/>
        </authorList>
    </citation>
    <scope>NUCLEOTIDE SEQUENCE [LARGE SCALE GENOMIC DNA]</scope>
    <source>
        <strain evidence="1 2">7517-1</strain>
    </source>
</reference>
<dbReference type="RefSeq" id="WP_095218462.1">
    <property type="nucleotide sequence ID" value="NZ_NPBJ01000013.1"/>
</dbReference>
<sequence length="119" mass="13423">MKFKVTSSDDNKLIKALGRSAADELRREIDITVEEHTRSMADGASDNAPVLTGALRDSIPRSVDKVEDMVWLFGSEMPYAQRQEYEHRSHSAYFRRAIWAGETPLKKALIATVDRSVGR</sequence>
<name>A0ABX4H0E6_9BACI</name>
<comment type="caution">
    <text evidence="1">The sequence shown here is derived from an EMBL/GenBank/DDBJ whole genome shotgun (WGS) entry which is preliminary data.</text>
</comment>
<gene>
    <name evidence="1" type="ORF">CHH48_07215</name>
</gene>
<organism evidence="1 2">
    <name type="scientific">Terribacillus saccharophilus</name>
    <dbReference type="NCBI Taxonomy" id="361277"/>
    <lineage>
        <taxon>Bacteria</taxon>
        <taxon>Bacillati</taxon>
        <taxon>Bacillota</taxon>
        <taxon>Bacilli</taxon>
        <taxon>Bacillales</taxon>
        <taxon>Bacillaceae</taxon>
        <taxon>Terribacillus</taxon>
    </lineage>
</organism>
<dbReference type="InterPro" id="IPR010064">
    <property type="entry name" value="HK97-gp10_tail"/>
</dbReference>
<keyword evidence="2" id="KW-1185">Reference proteome</keyword>
<dbReference type="EMBL" id="NPBJ01000013">
    <property type="protein sequence ID" value="PAE00549.1"/>
    <property type="molecule type" value="Genomic_DNA"/>
</dbReference>
<accession>A0ABX4H0E6</accession>
<evidence type="ECO:0008006" key="3">
    <source>
        <dbReference type="Google" id="ProtNLM"/>
    </source>
</evidence>
<dbReference type="Proteomes" id="UP000216852">
    <property type="component" value="Unassembled WGS sequence"/>
</dbReference>
<evidence type="ECO:0000313" key="1">
    <source>
        <dbReference type="EMBL" id="PAE00549.1"/>
    </source>
</evidence>